<comment type="caution">
    <text evidence="2">The sequence shown here is derived from an EMBL/GenBank/DDBJ whole genome shotgun (WGS) entry which is preliminary data.</text>
</comment>
<sequence length="650" mass="67286">MDNRNHLKPFWLISFCLSLTAFFHPFKSRGQTISGIINSYYKATAIIDNGTFNSASYDGITLQSIAGLSTGDRVLIIQMKGATISSTDNSSFGNISAIGNAGNYEFSSICGFLNNTIVLSNHLLNTYDVANVQVIRVPVYTDVTISGTLLAQEWDPVTETGGVIAFEASGTVTMNANIRADSAGFKGGPLFRNTSFHCGPQSSWYYGLSGNQGAPKGEGIATFIANKEYGRGRQSNGGGGGNEDNTGGGGGANYATGGNGGNKIGTCSATVHGEAGLALNGYGYSNLNNRVFLGGAGGNGESNNDYGGASVSEGTPGGDGGGLIFIKANEIIGNGFTVSANGMQGVNPGLPVATEAAGDGGGGGGGAGAVMLEITTYTGNLILEARGANGSNAGFQTQCPGPGGGGGGGVIWTTSTLPANVTTSVAGGAAGIIKSTSYDPPCEGSSNGATAGANGVVQTGFVAPQGTNTISCAILPLDLLKQFTGKRNSQHIQLNWSLINADQVKKVVLEKKTGSTAFVPVTEKLQPALNGFYDDERNTTPVTYRLLLFALDGTVQHSKHLFFNADKQTSFNLYPNPAQDKVTVQLPVNTKGKTFVAITDVNGKLLLQKELLIQPAQTTFELSVKHLPIGIYQVRLVNNAVQFTTKLLKQ</sequence>
<dbReference type="NCBIfam" id="TIGR04183">
    <property type="entry name" value="Por_Secre_tail"/>
    <property type="match status" value="1"/>
</dbReference>
<dbReference type="InterPro" id="IPR026444">
    <property type="entry name" value="Secre_tail"/>
</dbReference>
<protein>
    <submittedName>
        <fullName evidence="2">Putative secreted protein (Por secretion system target)</fullName>
    </submittedName>
</protein>
<name>A0A562SRI2_9BACT</name>
<dbReference type="Proteomes" id="UP000316167">
    <property type="component" value="Unassembled WGS sequence"/>
</dbReference>
<evidence type="ECO:0000313" key="3">
    <source>
        <dbReference type="Proteomes" id="UP000316167"/>
    </source>
</evidence>
<gene>
    <name evidence="2" type="ORF">IQ13_1969</name>
</gene>
<dbReference type="AlphaFoldDB" id="A0A562SRI2"/>
<accession>A0A562SRI2</accession>
<reference evidence="2 3" key="1">
    <citation type="journal article" date="2015" name="Stand. Genomic Sci.">
        <title>Genomic Encyclopedia of Bacterial and Archaeal Type Strains, Phase III: the genomes of soil and plant-associated and newly described type strains.</title>
        <authorList>
            <person name="Whitman W.B."/>
            <person name="Woyke T."/>
            <person name="Klenk H.P."/>
            <person name="Zhou Y."/>
            <person name="Lilburn T.G."/>
            <person name="Beck B.J."/>
            <person name="De Vos P."/>
            <person name="Vandamme P."/>
            <person name="Eisen J.A."/>
            <person name="Garrity G."/>
            <person name="Hugenholtz P."/>
            <person name="Kyrpides N.C."/>
        </authorList>
    </citation>
    <scope>NUCLEOTIDE SEQUENCE [LARGE SCALE GENOMIC DNA]</scope>
    <source>
        <strain evidence="2 3">CGMCC 1.7271</strain>
    </source>
</reference>
<evidence type="ECO:0000313" key="2">
    <source>
        <dbReference type="EMBL" id="TWI83851.1"/>
    </source>
</evidence>
<feature type="domain" description="Secretion system C-terminal sorting" evidence="1">
    <location>
        <begin position="573"/>
        <end position="647"/>
    </location>
</feature>
<dbReference type="Pfam" id="PF18962">
    <property type="entry name" value="Por_Secre_tail"/>
    <property type="match status" value="1"/>
</dbReference>
<organism evidence="2 3">
    <name type="scientific">Lacibacter cauensis</name>
    <dbReference type="NCBI Taxonomy" id="510947"/>
    <lineage>
        <taxon>Bacteria</taxon>
        <taxon>Pseudomonadati</taxon>
        <taxon>Bacteroidota</taxon>
        <taxon>Chitinophagia</taxon>
        <taxon>Chitinophagales</taxon>
        <taxon>Chitinophagaceae</taxon>
        <taxon>Lacibacter</taxon>
    </lineage>
</organism>
<keyword evidence="3" id="KW-1185">Reference proteome</keyword>
<evidence type="ECO:0000259" key="1">
    <source>
        <dbReference type="Pfam" id="PF18962"/>
    </source>
</evidence>
<dbReference type="EMBL" id="VLLE01000003">
    <property type="protein sequence ID" value="TWI83851.1"/>
    <property type="molecule type" value="Genomic_DNA"/>
</dbReference>
<proteinExistence type="predicted"/>